<dbReference type="AlphaFoldDB" id="E3M3T5"/>
<dbReference type="OrthoDB" id="10252740at2759"/>
<evidence type="ECO:0000313" key="4">
    <source>
        <dbReference type="Proteomes" id="UP000008281"/>
    </source>
</evidence>
<dbReference type="Pfam" id="PF02171">
    <property type="entry name" value="Piwi"/>
    <property type="match status" value="1"/>
</dbReference>
<dbReference type="InParanoid" id="E3M3T5"/>
<dbReference type="Gene3D" id="3.40.50.2300">
    <property type="match status" value="1"/>
</dbReference>
<dbReference type="PANTHER" id="PTHR22891">
    <property type="entry name" value="EUKARYOTIC TRANSLATION INITIATION FACTOR 2C"/>
    <property type="match status" value="1"/>
</dbReference>
<dbReference type="InterPro" id="IPR036085">
    <property type="entry name" value="PAZ_dom_sf"/>
</dbReference>
<dbReference type="HOGENOM" id="CLU_005623_0_0_1"/>
<dbReference type="Proteomes" id="UP000008281">
    <property type="component" value="Unassembled WGS sequence"/>
</dbReference>
<feature type="compositionally biased region" description="Low complexity" evidence="1">
    <location>
        <begin position="21"/>
        <end position="31"/>
    </location>
</feature>
<organism evidence="4">
    <name type="scientific">Caenorhabditis remanei</name>
    <name type="common">Caenorhabditis vulgaris</name>
    <dbReference type="NCBI Taxonomy" id="31234"/>
    <lineage>
        <taxon>Eukaryota</taxon>
        <taxon>Metazoa</taxon>
        <taxon>Ecdysozoa</taxon>
        <taxon>Nematoda</taxon>
        <taxon>Chromadorea</taxon>
        <taxon>Rhabditida</taxon>
        <taxon>Rhabditina</taxon>
        <taxon>Rhabditomorpha</taxon>
        <taxon>Rhabditoidea</taxon>
        <taxon>Rhabditidae</taxon>
        <taxon>Peloderinae</taxon>
        <taxon>Caenorhabditis</taxon>
    </lineage>
</organism>
<accession>E3M3T5</accession>
<dbReference type="InterPro" id="IPR036397">
    <property type="entry name" value="RNaseH_sf"/>
</dbReference>
<evidence type="ECO:0000256" key="1">
    <source>
        <dbReference type="SAM" id="MobiDB-lite"/>
    </source>
</evidence>
<evidence type="ECO:0000259" key="2">
    <source>
        <dbReference type="PROSITE" id="PS50822"/>
    </source>
</evidence>
<dbReference type="SMART" id="SM00950">
    <property type="entry name" value="Piwi"/>
    <property type="match status" value="1"/>
</dbReference>
<dbReference type="SUPFAM" id="SSF53098">
    <property type="entry name" value="Ribonuclease H-like"/>
    <property type="match status" value="1"/>
</dbReference>
<feature type="region of interest" description="Disordered" evidence="1">
    <location>
        <begin position="1"/>
        <end position="69"/>
    </location>
</feature>
<dbReference type="FunCoup" id="E3M3T5">
    <property type="interactions" value="71"/>
</dbReference>
<name>E3M3T5_CAERE</name>
<proteinExistence type="predicted"/>
<dbReference type="eggNOG" id="KOG1041">
    <property type="taxonomic scope" value="Eukaryota"/>
</dbReference>
<keyword evidence="4" id="KW-1185">Reference proteome</keyword>
<feature type="domain" description="Piwi" evidence="2">
    <location>
        <begin position="593"/>
        <end position="898"/>
    </location>
</feature>
<dbReference type="OMA" id="THYAFGC"/>
<dbReference type="PROSITE" id="PS50822">
    <property type="entry name" value="PIWI"/>
    <property type="match status" value="1"/>
</dbReference>
<evidence type="ECO:0000313" key="3">
    <source>
        <dbReference type="EMBL" id="EFO90586.1"/>
    </source>
</evidence>
<sequence length="942" mass="103594">MPSKSNKKKAAAERSAKLANEATEVAESAPTPTEPPPAAATTPSQPTPEMPKSSKPAPPKELVAPSKIAPLKKNKPLKVTTNSYQMEVKNVVCYRYDVKIVGQADGRNQFLLTGSKGSDRQKQTELTEILKLAMKKENITQLYIYDGAATLHTPAQFNVKKNGASGTIITTIDSTELSPSLRNSYFSKSHGRFDVVVELNSAQPQLHSSDLLKESPDSTSCPVTQMIQIALCEEAKRNNFLITDGGNEMFDRAGVTQIRGVEDMNGVGAGIKIAMGVEGKPAAHLILDYKKKQFFANTPLANLNLDWTNIPKVKNYLKGLKVSTKTNDRPQTFTIDGLSSLLMGQIKYDGGSVLENAMRCTGKPASAFNTQIPAIESRQFSKREGKKKAFNFPMEILVLAPNQKLNPKHGNPPRCERPHKRFELTKTVGEKAHILSPNKILESFGVKIRPEPIVVDAVTVPIPTIQYKTTCTAPDLSKQAKWEVRGPFVEPATIGKILILYNSTNPQDSDKLIQLKGQFARTARECGVTISEIELENLAQTYPGASVLLAIEKKFAELKSLPVAKKPLVIYADYSSSPTHGFLKLQERLCDVVTQQVSFDKSLSRPTIGRSTMINFMLKLNLKSGGLNHKVKPDPSIAHLYGDSSNTLFISYDVCHSSGILYRKGEVCDEPSCVGFGFNGTAHPEAIIGDFHYQLPRTEQVDDEVLKTRANFILTQYATARKKFPDQIVILRDGVSEGQHAMVVNNEFAAIKDGIMTCLKNNKQTKVPALALLIVTKRHANRLFVKDTQGSPLSLVTSLKIMFSGISNVPPLTAIDQGIVRKNGNEVIFVSHCPLQGTAQPIVINMLHNEKVFKTNDELVQLMSVMCCAHQSSTTIVSLPETIYAADEYAKRGADIFQAYKSQPGVVLPTKVTEETGEQLDFLNITQTLCYFKSSFKGRRIA</sequence>
<dbReference type="Gene3D" id="3.30.420.10">
    <property type="entry name" value="Ribonuclease H-like superfamily/Ribonuclease H"/>
    <property type="match status" value="1"/>
</dbReference>
<protein>
    <recommendedName>
        <fullName evidence="2">Piwi domain-containing protein</fullName>
    </recommendedName>
</protein>
<reference evidence="3" key="1">
    <citation type="submission" date="2007-07" db="EMBL/GenBank/DDBJ databases">
        <title>PCAP assembly of the Caenorhabditis remanei genome.</title>
        <authorList>
            <consortium name="The Caenorhabditis remanei Sequencing Consortium"/>
            <person name="Wilson R.K."/>
        </authorList>
    </citation>
    <scope>NUCLEOTIDE SEQUENCE [LARGE SCALE GENOMIC DNA]</scope>
    <source>
        <strain evidence="3">PB4641</strain>
    </source>
</reference>
<dbReference type="GO" id="GO:0003676">
    <property type="term" value="F:nucleic acid binding"/>
    <property type="evidence" value="ECO:0007669"/>
    <property type="project" value="InterPro"/>
</dbReference>
<dbReference type="STRING" id="31234.E3M3T5"/>
<dbReference type="SUPFAM" id="SSF101690">
    <property type="entry name" value="PAZ domain"/>
    <property type="match status" value="1"/>
</dbReference>
<gene>
    <name evidence="3" type="ORF">CRE_08014</name>
</gene>
<dbReference type="EMBL" id="DS268423">
    <property type="protein sequence ID" value="EFO90586.1"/>
    <property type="molecule type" value="Genomic_DNA"/>
</dbReference>
<dbReference type="InterPro" id="IPR003165">
    <property type="entry name" value="Piwi"/>
</dbReference>
<dbReference type="InterPro" id="IPR012337">
    <property type="entry name" value="RNaseH-like_sf"/>
</dbReference>